<name>A0A3B1CHG8_9ZZZZ</name>
<evidence type="ECO:0000256" key="5">
    <source>
        <dbReference type="ARBA" id="ARBA00022679"/>
    </source>
</evidence>
<dbReference type="UniPathway" id="UPA00053">
    <property type="reaction ID" value="UER00088"/>
</dbReference>
<keyword evidence="8" id="KW-0067">ATP-binding</keyword>
<comment type="similarity">
    <text evidence="2">Belongs to the shikimate kinase family.</text>
</comment>
<keyword evidence="4" id="KW-0028">Amino-acid biosynthesis</keyword>
<evidence type="ECO:0000313" key="11">
    <source>
        <dbReference type="EMBL" id="VAX16217.1"/>
    </source>
</evidence>
<dbReference type="Pfam" id="PF01202">
    <property type="entry name" value="SKI"/>
    <property type="match status" value="1"/>
</dbReference>
<dbReference type="GO" id="GO:0008652">
    <property type="term" value="P:amino acid biosynthetic process"/>
    <property type="evidence" value="ECO:0007669"/>
    <property type="project" value="UniProtKB-KW"/>
</dbReference>
<organism evidence="11">
    <name type="scientific">hydrothermal vent metagenome</name>
    <dbReference type="NCBI Taxonomy" id="652676"/>
    <lineage>
        <taxon>unclassified sequences</taxon>
        <taxon>metagenomes</taxon>
        <taxon>ecological metagenomes</taxon>
    </lineage>
</organism>
<evidence type="ECO:0000256" key="9">
    <source>
        <dbReference type="ARBA" id="ARBA00023141"/>
    </source>
</evidence>
<keyword evidence="5" id="KW-0808">Transferase</keyword>
<gene>
    <name evidence="11" type="ORF">MNBD_NITROSPINAE02-313</name>
</gene>
<accession>A0A3B1CHG8</accession>
<evidence type="ECO:0000256" key="2">
    <source>
        <dbReference type="ARBA" id="ARBA00006997"/>
    </source>
</evidence>
<dbReference type="Gene3D" id="3.40.50.300">
    <property type="entry name" value="P-loop containing nucleotide triphosphate hydrolases"/>
    <property type="match status" value="1"/>
</dbReference>
<keyword evidence="7" id="KW-0418">Kinase</keyword>
<dbReference type="InterPro" id="IPR027417">
    <property type="entry name" value="P-loop_NTPase"/>
</dbReference>
<keyword evidence="6" id="KW-0547">Nucleotide-binding</keyword>
<evidence type="ECO:0000256" key="7">
    <source>
        <dbReference type="ARBA" id="ARBA00022777"/>
    </source>
</evidence>
<dbReference type="GO" id="GO:0004765">
    <property type="term" value="F:shikimate kinase activity"/>
    <property type="evidence" value="ECO:0007669"/>
    <property type="project" value="UniProtKB-EC"/>
</dbReference>
<dbReference type="SUPFAM" id="SSF52540">
    <property type="entry name" value="P-loop containing nucleoside triphosphate hydrolases"/>
    <property type="match status" value="1"/>
</dbReference>
<dbReference type="GO" id="GO:0005524">
    <property type="term" value="F:ATP binding"/>
    <property type="evidence" value="ECO:0007669"/>
    <property type="project" value="UniProtKB-KW"/>
</dbReference>
<dbReference type="PANTHER" id="PTHR21087">
    <property type="entry name" value="SHIKIMATE KINASE"/>
    <property type="match status" value="1"/>
</dbReference>
<dbReference type="InterPro" id="IPR000623">
    <property type="entry name" value="Shikimate_kinase/TSH1"/>
</dbReference>
<dbReference type="GO" id="GO:0009073">
    <property type="term" value="P:aromatic amino acid family biosynthetic process"/>
    <property type="evidence" value="ECO:0007669"/>
    <property type="project" value="UniProtKB-KW"/>
</dbReference>
<evidence type="ECO:0000256" key="8">
    <source>
        <dbReference type="ARBA" id="ARBA00022840"/>
    </source>
</evidence>
<comment type="pathway">
    <text evidence="1">Metabolic intermediate biosynthesis; chorismate biosynthesis; chorismate from D-erythrose 4-phosphate and phosphoenolpyruvate: step 5/7.</text>
</comment>
<protein>
    <recommendedName>
        <fullName evidence="3">shikimate kinase</fullName>
        <ecNumber evidence="3">2.7.1.71</ecNumber>
    </recommendedName>
</protein>
<dbReference type="HAMAP" id="MF_00109">
    <property type="entry name" value="Shikimate_kinase"/>
    <property type="match status" value="1"/>
</dbReference>
<dbReference type="GO" id="GO:0009423">
    <property type="term" value="P:chorismate biosynthetic process"/>
    <property type="evidence" value="ECO:0007669"/>
    <property type="project" value="UniProtKB-UniPathway"/>
</dbReference>
<evidence type="ECO:0000256" key="10">
    <source>
        <dbReference type="ARBA" id="ARBA00048567"/>
    </source>
</evidence>
<evidence type="ECO:0000256" key="6">
    <source>
        <dbReference type="ARBA" id="ARBA00022741"/>
    </source>
</evidence>
<reference evidence="11" key="1">
    <citation type="submission" date="2018-06" db="EMBL/GenBank/DDBJ databases">
        <authorList>
            <person name="Zhirakovskaya E."/>
        </authorList>
    </citation>
    <scope>NUCLEOTIDE SEQUENCE</scope>
</reference>
<dbReference type="PROSITE" id="PS01128">
    <property type="entry name" value="SHIKIMATE_KINASE"/>
    <property type="match status" value="1"/>
</dbReference>
<dbReference type="PANTHER" id="PTHR21087:SF16">
    <property type="entry name" value="SHIKIMATE KINASE 1, CHLOROPLASTIC"/>
    <property type="match status" value="1"/>
</dbReference>
<evidence type="ECO:0000256" key="3">
    <source>
        <dbReference type="ARBA" id="ARBA00012154"/>
    </source>
</evidence>
<dbReference type="GO" id="GO:0005829">
    <property type="term" value="C:cytosol"/>
    <property type="evidence" value="ECO:0007669"/>
    <property type="project" value="TreeGrafter"/>
</dbReference>
<evidence type="ECO:0000256" key="4">
    <source>
        <dbReference type="ARBA" id="ARBA00022605"/>
    </source>
</evidence>
<keyword evidence="9" id="KW-0057">Aromatic amino acid biosynthesis</keyword>
<dbReference type="AlphaFoldDB" id="A0A3B1CHG8"/>
<dbReference type="EMBL" id="UOGE01000004">
    <property type="protein sequence ID" value="VAX16217.1"/>
    <property type="molecule type" value="Genomic_DNA"/>
</dbReference>
<proteinExistence type="inferred from homology"/>
<dbReference type="PRINTS" id="PR01100">
    <property type="entry name" value="SHIKIMTKNASE"/>
</dbReference>
<dbReference type="EC" id="2.7.1.71" evidence="3"/>
<evidence type="ECO:0000256" key="1">
    <source>
        <dbReference type="ARBA" id="ARBA00004842"/>
    </source>
</evidence>
<dbReference type="InterPro" id="IPR031322">
    <property type="entry name" value="Shikimate/glucono_kinase"/>
</dbReference>
<dbReference type="CDD" id="cd00464">
    <property type="entry name" value="SK"/>
    <property type="match status" value="1"/>
</dbReference>
<dbReference type="InterPro" id="IPR023000">
    <property type="entry name" value="Shikimate_kinase_CS"/>
</dbReference>
<comment type="catalytic activity">
    <reaction evidence="10">
        <text>shikimate + ATP = 3-phosphoshikimate + ADP + H(+)</text>
        <dbReference type="Rhea" id="RHEA:13121"/>
        <dbReference type="ChEBI" id="CHEBI:15378"/>
        <dbReference type="ChEBI" id="CHEBI:30616"/>
        <dbReference type="ChEBI" id="CHEBI:36208"/>
        <dbReference type="ChEBI" id="CHEBI:145989"/>
        <dbReference type="ChEBI" id="CHEBI:456216"/>
        <dbReference type="EC" id="2.7.1.71"/>
    </reaction>
</comment>
<sequence length="182" mass="20774">MNLTDPIVVIGFKGCGKTLIGRLLAQKLNLEFTDTDSLIENLYIRREGEALSFREIFNKHGKKYFRDLEKEALLLAAKKKGHVVSLGGGSLGQIDGAMGDFKSASFVYLKVQKDVLYRRILKNGLPAFFDKEAPYDHFEKLFQEREPAYKKFANITVDNTDKKPEEVVRNILTALEKRESER</sequence>